<dbReference type="InterPro" id="IPR023606">
    <property type="entry name" value="CoA-Trfase_III_dom_1_sf"/>
</dbReference>
<dbReference type="Gene3D" id="3.30.1540.10">
    <property type="entry name" value="formyl-coa transferase, domain 3"/>
    <property type="match status" value="1"/>
</dbReference>
<dbReference type="AlphaFoldDB" id="A0A4R8A132"/>
<dbReference type="PANTHER" id="PTHR48207">
    <property type="entry name" value="SUCCINATE--HYDROXYMETHYLGLUTARATE COA-TRANSFERASE"/>
    <property type="match status" value="1"/>
</dbReference>
<dbReference type="Gene3D" id="3.40.50.10540">
    <property type="entry name" value="Crotonobetainyl-coa:carnitine coa-transferase, domain 1"/>
    <property type="match status" value="1"/>
</dbReference>
<protein>
    <submittedName>
        <fullName evidence="2">Crotonobetainyl-CoA:carnitine CoA-transferase CaiB-like acyl-CoA transferase</fullName>
    </submittedName>
</protein>
<dbReference type="InterPro" id="IPR003673">
    <property type="entry name" value="CoA-Trfase_fam_III"/>
</dbReference>
<dbReference type="Pfam" id="PF02515">
    <property type="entry name" value="CoA_transf_3"/>
    <property type="match status" value="1"/>
</dbReference>
<dbReference type="InterPro" id="IPR044855">
    <property type="entry name" value="CoA-Trfase_III_dom3_sf"/>
</dbReference>
<dbReference type="EMBL" id="SODF01000001">
    <property type="protein sequence ID" value="TDW24203.1"/>
    <property type="molecule type" value="Genomic_DNA"/>
</dbReference>
<proteinExistence type="predicted"/>
<dbReference type="PANTHER" id="PTHR48207:SF3">
    <property type="entry name" value="SUCCINATE--HYDROXYMETHYLGLUTARATE COA-TRANSFERASE"/>
    <property type="match status" value="1"/>
</dbReference>
<evidence type="ECO:0000256" key="1">
    <source>
        <dbReference type="ARBA" id="ARBA00022679"/>
    </source>
</evidence>
<keyword evidence="1 2" id="KW-0808">Transferase</keyword>
<name>A0A4R8A132_9ACTN</name>
<sequence>MSDESLPLTGIRVVDMSTSYAGPTATMYLADLGAEVIKVERPGGDDARGWGPPFLGQDSAWFHSANRNKKSVVLDLKHADARVVLERLIESAHVFVENLNPAKLTRIGLEPAAVLDRHPGLVYCALSGFGLTGPDTGLPGYDLIAQARSGLMSVTGALDGMPQRVSTALSDIVSGLVVALAATAALRRAERTGQGEIVDVSLLDTDLALMAPRIASYLAGEPEPAPSGGTDSVLAIYQPFATADEPIVLAVGSDVIWQRMCAVLDLPGEARDAATNARRRVVRPLLLEAIAARLATAPAKDWLERFAGAQVPAATIARLSAVVTDPQVIARGGIRALDSGVQVVASPWRYQQGRARLQTAPVLGADTECVLAGLGIANDELDRLRRTGAVGGAPE</sequence>
<evidence type="ECO:0000313" key="2">
    <source>
        <dbReference type="EMBL" id="TDW24203.1"/>
    </source>
</evidence>
<dbReference type="GO" id="GO:0008410">
    <property type="term" value="F:CoA-transferase activity"/>
    <property type="evidence" value="ECO:0007669"/>
    <property type="project" value="TreeGrafter"/>
</dbReference>
<dbReference type="SUPFAM" id="SSF89796">
    <property type="entry name" value="CoA-transferase family III (CaiB/BaiF)"/>
    <property type="match status" value="1"/>
</dbReference>
<dbReference type="InterPro" id="IPR050483">
    <property type="entry name" value="CoA-transferase_III_domain"/>
</dbReference>
<keyword evidence="3" id="KW-1185">Reference proteome</keyword>
<accession>A0A4R8A132</accession>
<reference evidence="2 3" key="1">
    <citation type="submission" date="2019-03" db="EMBL/GenBank/DDBJ databases">
        <title>Genomic Encyclopedia of Type Strains, Phase III (KMG-III): the genomes of soil and plant-associated and newly described type strains.</title>
        <authorList>
            <person name="Whitman W."/>
        </authorList>
    </citation>
    <scope>NUCLEOTIDE SEQUENCE [LARGE SCALE GENOMIC DNA]</scope>
    <source>
        <strain evidence="2 3">VKM Ac-2570</strain>
    </source>
</reference>
<evidence type="ECO:0000313" key="3">
    <source>
        <dbReference type="Proteomes" id="UP000295447"/>
    </source>
</evidence>
<dbReference type="OrthoDB" id="3561197at2"/>
<comment type="caution">
    <text evidence="2">The sequence shown here is derived from an EMBL/GenBank/DDBJ whole genome shotgun (WGS) entry which is preliminary data.</text>
</comment>
<dbReference type="Proteomes" id="UP000295447">
    <property type="component" value="Unassembled WGS sequence"/>
</dbReference>
<organism evidence="2 3">
    <name type="scientific">Kribbella kalugense</name>
    <dbReference type="NCBI Taxonomy" id="2512221"/>
    <lineage>
        <taxon>Bacteria</taxon>
        <taxon>Bacillati</taxon>
        <taxon>Actinomycetota</taxon>
        <taxon>Actinomycetes</taxon>
        <taxon>Propionibacteriales</taxon>
        <taxon>Kribbellaceae</taxon>
        <taxon>Kribbella</taxon>
    </lineage>
</organism>
<dbReference type="RefSeq" id="WP_134119400.1">
    <property type="nucleotide sequence ID" value="NZ_SODF01000001.1"/>
</dbReference>
<gene>
    <name evidence="2" type="ORF">EV650_3071</name>
</gene>